<proteinExistence type="predicted"/>
<dbReference type="EMBL" id="JAHRIN010044471">
    <property type="protein sequence ID" value="MEQ2207388.1"/>
    <property type="molecule type" value="Genomic_DNA"/>
</dbReference>
<accession>A0ABV0RIM5</accession>
<reference evidence="1 2" key="1">
    <citation type="submission" date="2021-06" db="EMBL/GenBank/DDBJ databases">
        <authorList>
            <person name="Palmer J.M."/>
        </authorList>
    </citation>
    <scope>NUCLEOTIDE SEQUENCE [LARGE SCALE GENOMIC DNA]</scope>
    <source>
        <strain evidence="1 2">XC_2019</strain>
        <tissue evidence="1">Muscle</tissue>
    </source>
</reference>
<organism evidence="1 2">
    <name type="scientific">Xenoophorus captivus</name>
    <dbReference type="NCBI Taxonomy" id="1517983"/>
    <lineage>
        <taxon>Eukaryota</taxon>
        <taxon>Metazoa</taxon>
        <taxon>Chordata</taxon>
        <taxon>Craniata</taxon>
        <taxon>Vertebrata</taxon>
        <taxon>Euteleostomi</taxon>
        <taxon>Actinopterygii</taxon>
        <taxon>Neopterygii</taxon>
        <taxon>Teleostei</taxon>
        <taxon>Neoteleostei</taxon>
        <taxon>Acanthomorphata</taxon>
        <taxon>Ovalentaria</taxon>
        <taxon>Atherinomorphae</taxon>
        <taxon>Cyprinodontiformes</taxon>
        <taxon>Goodeidae</taxon>
        <taxon>Xenoophorus</taxon>
    </lineage>
</organism>
<name>A0ABV0RIM5_9TELE</name>
<keyword evidence="2" id="KW-1185">Reference proteome</keyword>
<dbReference type="Proteomes" id="UP001434883">
    <property type="component" value="Unassembled WGS sequence"/>
</dbReference>
<protein>
    <submittedName>
        <fullName evidence="1">Uncharacterized protein</fullName>
    </submittedName>
</protein>
<evidence type="ECO:0000313" key="1">
    <source>
        <dbReference type="EMBL" id="MEQ2207388.1"/>
    </source>
</evidence>
<sequence>MDASKLFLCLPCSLCKRACLKLFISVANYESPCEHSRFYFNQIGKNKRPSTLCAWCTGYGIKETSAQVRLMMQEVKKNPGITTMAILKNAGLVSGNILRWTDQRILHNVGFYGGQGGSHTKPVWPL</sequence>
<comment type="caution">
    <text evidence="1">The sequence shown here is derived from an EMBL/GenBank/DDBJ whole genome shotgun (WGS) entry which is preliminary data.</text>
</comment>
<evidence type="ECO:0000313" key="2">
    <source>
        <dbReference type="Proteomes" id="UP001434883"/>
    </source>
</evidence>
<gene>
    <name evidence="1" type="ORF">XENOCAPTIV_011507</name>
</gene>